<evidence type="ECO:0008006" key="4">
    <source>
        <dbReference type="Google" id="ProtNLM"/>
    </source>
</evidence>
<organism evidence="2 3">
    <name type="scientific">Candidatus Marithioploca araucensis</name>
    <dbReference type="NCBI Taxonomy" id="70273"/>
    <lineage>
        <taxon>Bacteria</taxon>
        <taxon>Pseudomonadati</taxon>
        <taxon>Pseudomonadota</taxon>
        <taxon>Gammaproteobacteria</taxon>
        <taxon>Thiotrichales</taxon>
        <taxon>Thiotrichaceae</taxon>
        <taxon>Candidatus Marithioploca</taxon>
    </lineage>
</organism>
<feature type="transmembrane region" description="Helical" evidence="1">
    <location>
        <begin position="115"/>
        <end position="131"/>
    </location>
</feature>
<protein>
    <recommendedName>
        <fullName evidence="4">DUF998 domain-containing protein</fullName>
    </recommendedName>
</protein>
<name>A0ABT7VWR7_9GAMM</name>
<evidence type="ECO:0000313" key="2">
    <source>
        <dbReference type="EMBL" id="MDM8564006.1"/>
    </source>
</evidence>
<comment type="caution">
    <text evidence="2">The sequence shown here is derived from an EMBL/GenBank/DDBJ whole genome shotgun (WGS) entry which is preliminary data.</text>
</comment>
<proteinExistence type="predicted"/>
<gene>
    <name evidence="2" type="ORF">QUF54_11705</name>
</gene>
<keyword evidence="3" id="KW-1185">Reference proteome</keyword>
<evidence type="ECO:0000313" key="3">
    <source>
        <dbReference type="Proteomes" id="UP001171945"/>
    </source>
</evidence>
<sequence>MSIPRIFLFLLLAVYSFTLMVIEWQTSQDFVRQFVTDIGEDKILFYGINTTLSVFLLWATALLFGICLLCVNKIKERKDYLFYLSQVIMFAYLGFDDRFLIHEQIGALLGRNDAYLILGLGLIEIGLLVWLGNLRQKTKAARVFLYSAAVFFAIMVVIDAKFPSQMLLRLSLEDITKLWADICLALFAYEILKQR</sequence>
<evidence type="ECO:0000256" key="1">
    <source>
        <dbReference type="SAM" id="Phobius"/>
    </source>
</evidence>
<keyword evidence="1" id="KW-1133">Transmembrane helix</keyword>
<feature type="transmembrane region" description="Helical" evidence="1">
    <location>
        <begin position="7"/>
        <end position="24"/>
    </location>
</feature>
<reference evidence="2" key="1">
    <citation type="submission" date="2023-06" db="EMBL/GenBank/DDBJ databases">
        <title>Uncultivated large filamentous bacteria from sulfidic sediments reveal new species and different genomic features in energy metabolism and defense.</title>
        <authorList>
            <person name="Fonseca A."/>
        </authorList>
    </citation>
    <scope>NUCLEOTIDE SEQUENCE</scope>
    <source>
        <strain evidence="2">HSG4</strain>
    </source>
</reference>
<feature type="transmembrane region" description="Helical" evidence="1">
    <location>
        <begin position="80"/>
        <end position="95"/>
    </location>
</feature>
<dbReference type="Proteomes" id="UP001171945">
    <property type="component" value="Unassembled WGS sequence"/>
</dbReference>
<keyword evidence="1" id="KW-0812">Transmembrane</keyword>
<feature type="non-terminal residue" evidence="2">
    <location>
        <position position="195"/>
    </location>
</feature>
<dbReference type="EMBL" id="JAUCGM010001024">
    <property type="protein sequence ID" value="MDM8564006.1"/>
    <property type="molecule type" value="Genomic_DNA"/>
</dbReference>
<feature type="transmembrane region" description="Helical" evidence="1">
    <location>
        <begin position="143"/>
        <end position="163"/>
    </location>
</feature>
<keyword evidence="1" id="KW-0472">Membrane</keyword>
<feature type="transmembrane region" description="Helical" evidence="1">
    <location>
        <begin position="44"/>
        <end position="71"/>
    </location>
</feature>
<accession>A0ABT7VWR7</accession>